<protein>
    <submittedName>
        <fullName evidence="1">Extracellular solute-binding protein family 1</fullName>
    </submittedName>
</protein>
<dbReference type="InterPro" id="IPR006059">
    <property type="entry name" value="SBP"/>
</dbReference>
<dbReference type="EMBL" id="DF820465">
    <property type="protein sequence ID" value="GAK56970.1"/>
    <property type="molecule type" value="Genomic_DNA"/>
</dbReference>
<dbReference type="PANTHER" id="PTHR43649:SF12">
    <property type="entry name" value="DIACETYLCHITOBIOSE BINDING PROTEIN DASA"/>
    <property type="match status" value="1"/>
</dbReference>
<dbReference type="CDD" id="cd13585">
    <property type="entry name" value="PBP2_TMBP_like"/>
    <property type="match status" value="1"/>
</dbReference>
<dbReference type="PANTHER" id="PTHR43649">
    <property type="entry name" value="ARABINOSE-BINDING PROTEIN-RELATED"/>
    <property type="match status" value="1"/>
</dbReference>
<dbReference type="eggNOG" id="COG1653">
    <property type="taxonomic scope" value="Bacteria"/>
</dbReference>
<dbReference type="SUPFAM" id="SSF53850">
    <property type="entry name" value="Periplasmic binding protein-like II"/>
    <property type="match status" value="1"/>
</dbReference>
<dbReference type="Gene3D" id="3.40.190.10">
    <property type="entry name" value="Periplasmic binding protein-like II"/>
    <property type="match status" value="1"/>
</dbReference>
<sequence length="431" mass="47345">MKKLFVVVLVIGLFVVNVPAGLSQEQIVLTFETSVYVEEPHKNAIDALIETYNQKNPNVKIEVYGAGYADFWNNLTTEVMAGNEADIVQVYTENIATYNALRPGGAFVELDSFMGGTNLAENLVAQEFCVVDGKTLALSNYAWGTTGIFYRKSMFEAAGIDPASLKTWDDFVAASAKLTTGNQAAMGILASSHAFVISEYNRLLGRVVSNGLYFPDGESGPYTADRIQTNNEANVWAAKQWQEYMKKYGKPVPDKKDSRELFWNGHVAINFDGPWFIGMSASKDEAVVNDIGLMPQPAVVYNGKTYKPNPSVYPLVAMISKKSAHPEEAWKFLEWMAGEEAQALIAQCGMIPSNKTYASSESYTSSYQMGGLFNEFLANNYATPVSDPQIPQLGELTQIMIDAAQEMFVGGADVQATLDDAAERLKDVMSR</sequence>
<accession>A0A081BXB5</accession>
<evidence type="ECO:0000313" key="1">
    <source>
        <dbReference type="EMBL" id="GAK56970.1"/>
    </source>
</evidence>
<organism evidence="1">
    <name type="scientific">Vecturithrix granuli</name>
    <dbReference type="NCBI Taxonomy" id="1499967"/>
    <lineage>
        <taxon>Bacteria</taxon>
        <taxon>Candidatus Moduliflexota</taxon>
        <taxon>Candidatus Vecturitrichia</taxon>
        <taxon>Candidatus Vecturitrichales</taxon>
        <taxon>Candidatus Vecturitrichaceae</taxon>
        <taxon>Candidatus Vecturithrix</taxon>
    </lineage>
</organism>
<reference evidence="1" key="1">
    <citation type="journal article" date="2015" name="PeerJ">
        <title>First genomic representation of candidate bacterial phylum KSB3 points to enhanced environmental sensing as a trigger of wastewater bulking.</title>
        <authorList>
            <person name="Sekiguchi Y."/>
            <person name="Ohashi A."/>
            <person name="Parks D.H."/>
            <person name="Yamauchi T."/>
            <person name="Tyson G.W."/>
            <person name="Hugenholtz P."/>
        </authorList>
    </citation>
    <scope>NUCLEOTIDE SEQUENCE [LARGE SCALE GENOMIC DNA]</scope>
</reference>
<name>A0A081BXB5_VECG1</name>
<proteinExistence type="predicted"/>
<keyword evidence="2" id="KW-1185">Reference proteome</keyword>
<dbReference type="AlphaFoldDB" id="A0A081BXB5"/>
<dbReference type="Proteomes" id="UP000030661">
    <property type="component" value="Unassembled WGS sequence"/>
</dbReference>
<dbReference type="HOGENOM" id="CLU_031285_9_1_0"/>
<evidence type="ECO:0000313" key="2">
    <source>
        <dbReference type="Proteomes" id="UP000030661"/>
    </source>
</evidence>
<dbReference type="STRING" id="1499967.U27_03934"/>
<dbReference type="InterPro" id="IPR050490">
    <property type="entry name" value="Bact_solute-bd_prot1"/>
</dbReference>
<dbReference type="Pfam" id="PF01547">
    <property type="entry name" value="SBP_bac_1"/>
    <property type="match status" value="1"/>
</dbReference>
<gene>
    <name evidence="1" type="ORF">U27_03934</name>
</gene>